<evidence type="ECO:0000256" key="1">
    <source>
        <dbReference type="SAM" id="Coils"/>
    </source>
</evidence>
<evidence type="ECO:0000313" key="4">
    <source>
        <dbReference type="Proteomes" id="UP001498398"/>
    </source>
</evidence>
<feature type="domain" description="DUF7923" evidence="2">
    <location>
        <begin position="86"/>
        <end position="267"/>
    </location>
</feature>
<sequence length="349" mass="38763">MTSPRVGNITQELWQDTLNNLMNLSQATVKHNIELETRINELERELASWKQSYGVAVDSLNRQTSEYQTQVATLNKQLLDMDIFTKNNPLILCVINGDNTFFEHSLVSQGFSGGRIAATKLTKAIADFVFSEGTPVPNNVTFWVTLYFKKSNLTNVLVKNQFCTVDQLEAFLTGFTQSSQRFTSIDVGSGEEGSDVKIREYLQTFTQFPQTMRVFCTGCHDANYTSTFNGLSSDELLGKLVAIQSSTDEIAEPSQYPIPTLMMDGLFISPPLPSSLAKRSPVPVGSFNTVVLNGGLISPQSPARPSRRLIDPNFPLHKRTHYFAAASFPNIIMTSQVSQKILPRATNTI</sequence>
<evidence type="ECO:0000259" key="2">
    <source>
        <dbReference type="Pfam" id="PF25540"/>
    </source>
</evidence>
<protein>
    <recommendedName>
        <fullName evidence="2">DUF7923 domain-containing protein</fullName>
    </recommendedName>
</protein>
<dbReference type="InterPro" id="IPR057683">
    <property type="entry name" value="DUF7923"/>
</dbReference>
<gene>
    <name evidence="3" type="ORF">VKT23_002226</name>
</gene>
<keyword evidence="1" id="KW-0175">Coiled coil</keyword>
<comment type="caution">
    <text evidence="3">The sequence shown here is derived from an EMBL/GenBank/DDBJ whole genome shotgun (WGS) entry which is preliminary data.</text>
</comment>
<keyword evidence="4" id="KW-1185">Reference proteome</keyword>
<accession>A0ABR1K6U0</accession>
<dbReference type="PANTHER" id="PTHR37543">
    <property type="entry name" value="CCCH ZINC FINGER DNA BINDING PROTEIN (AFU_ORTHOLOGUE AFUA_5G12760)"/>
    <property type="match status" value="1"/>
</dbReference>
<dbReference type="EMBL" id="JBANRG010000002">
    <property type="protein sequence ID" value="KAK7470808.1"/>
    <property type="molecule type" value="Genomic_DNA"/>
</dbReference>
<name>A0ABR1K6U0_9AGAR</name>
<dbReference type="Proteomes" id="UP001498398">
    <property type="component" value="Unassembled WGS sequence"/>
</dbReference>
<reference evidence="3 4" key="1">
    <citation type="submission" date="2024-01" db="EMBL/GenBank/DDBJ databases">
        <title>A draft genome for the cacao thread blight pathogen Marasmiellus scandens.</title>
        <authorList>
            <person name="Baruah I.K."/>
            <person name="Leung J."/>
            <person name="Bukari Y."/>
            <person name="Amoako-Attah I."/>
            <person name="Meinhardt L.W."/>
            <person name="Bailey B.A."/>
            <person name="Cohen S.P."/>
        </authorList>
    </citation>
    <scope>NUCLEOTIDE SEQUENCE [LARGE SCALE GENOMIC DNA]</scope>
    <source>
        <strain evidence="3 4">GH-19</strain>
    </source>
</reference>
<dbReference type="Pfam" id="PF25540">
    <property type="entry name" value="DUF7923"/>
    <property type="match status" value="1"/>
</dbReference>
<organism evidence="3 4">
    <name type="scientific">Marasmiellus scandens</name>
    <dbReference type="NCBI Taxonomy" id="2682957"/>
    <lineage>
        <taxon>Eukaryota</taxon>
        <taxon>Fungi</taxon>
        <taxon>Dikarya</taxon>
        <taxon>Basidiomycota</taxon>
        <taxon>Agaricomycotina</taxon>
        <taxon>Agaricomycetes</taxon>
        <taxon>Agaricomycetidae</taxon>
        <taxon>Agaricales</taxon>
        <taxon>Marasmiineae</taxon>
        <taxon>Omphalotaceae</taxon>
        <taxon>Marasmiellus</taxon>
    </lineage>
</organism>
<evidence type="ECO:0000313" key="3">
    <source>
        <dbReference type="EMBL" id="KAK7470808.1"/>
    </source>
</evidence>
<dbReference type="PANTHER" id="PTHR37543:SF1">
    <property type="entry name" value="CCCH ZINC FINGER DNA BINDING PROTEIN (AFU_ORTHOLOGUE AFUA_5G12760)"/>
    <property type="match status" value="1"/>
</dbReference>
<proteinExistence type="predicted"/>
<feature type="coiled-coil region" evidence="1">
    <location>
        <begin position="25"/>
        <end position="77"/>
    </location>
</feature>